<dbReference type="RefSeq" id="WP_379053153.1">
    <property type="nucleotide sequence ID" value="NZ_JBHUIK010000006.1"/>
</dbReference>
<protein>
    <submittedName>
        <fullName evidence="2">Amidase</fullName>
        <ecNumber evidence="2">3.5.1.4</ecNumber>
    </submittedName>
</protein>
<organism evidence="2 3">
    <name type="scientific">Metabacillus endolithicus</name>
    <dbReference type="NCBI Taxonomy" id="1535204"/>
    <lineage>
        <taxon>Bacteria</taxon>
        <taxon>Bacillati</taxon>
        <taxon>Bacillota</taxon>
        <taxon>Bacilli</taxon>
        <taxon>Bacillales</taxon>
        <taxon>Bacillaceae</taxon>
        <taxon>Metabacillus</taxon>
    </lineage>
</organism>
<proteinExistence type="predicted"/>
<reference evidence="3" key="1">
    <citation type="journal article" date="2019" name="Int. J. Syst. Evol. Microbiol.">
        <title>The Global Catalogue of Microorganisms (GCM) 10K type strain sequencing project: providing services to taxonomists for standard genome sequencing and annotation.</title>
        <authorList>
            <consortium name="The Broad Institute Genomics Platform"/>
            <consortium name="The Broad Institute Genome Sequencing Center for Infectious Disease"/>
            <person name="Wu L."/>
            <person name="Ma J."/>
        </authorList>
    </citation>
    <scope>NUCLEOTIDE SEQUENCE [LARGE SCALE GENOMIC DNA]</scope>
    <source>
        <strain evidence="3">CGMCC 1.15474</strain>
    </source>
</reference>
<dbReference type="Gene3D" id="3.90.1300.10">
    <property type="entry name" value="Amidase signature (AS) domain"/>
    <property type="match status" value="1"/>
</dbReference>
<dbReference type="NCBIfam" id="NF005300">
    <property type="entry name" value="PRK06828.1"/>
    <property type="match status" value="1"/>
</dbReference>
<dbReference type="Pfam" id="PF01425">
    <property type="entry name" value="Amidase"/>
    <property type="match status" value="1"/>
</dbReference>
<dbReference type="SUPFAM" id="SSF75304">
    <property type="entry name" value="Amidase signature (AS) enzymes"/>
    <property type="match status" value="1"/>
</dbReference>
<dbReference type="Proteomes" id="UP001597318">
    <property type="component" value="Unassembled WGS sequence"/>
</dbReference>
<dbReference type="EMBL" id="JBHUIK010000006">
    <property type="protein sequence ID" value="MFD2216263.1"/>
    <property type="molecule type" value="Genomic_DNA"/>
</dbReference>
<gene>
    <name evidence="2" type="ORF">ACFSKK_21545</name>
</gene>
<sequence>MQNEKLEQLKNEWLVEVTIDEIQEKLNNHEITSRELVLMYLSRIAKIDQDGPKINSIIEVNPEALHIADSLDYERKTNGSRGPLHGIPVVIKDNIDTADKMHTSAGSLVLAESYAHEDATLVKQLRDAGAIILGKTNLTEWANFIAEDMPTGYSSRGGQVLNPYGTDFIVGGSSAGSGAAIAANLAVVAVGTETSGSILSPASQNSLVGIKPTVGLISRKGIIPISHTQDTAGPMTRTVRDAAILLNVLTAKDPKDPITLTNELADIDFTNHLVKDGLKGKKIGIARETYFDELNESQLTVMNNAINKLKELGVEVVDPITIPSTNEEWDINVLLYEFKTDLNAYLKTIDSTVGVRTLTDVIKANEEIGEKALKFGQKLFLEANATSGNLIEPEYLESLEKDDTLSKIKGIDSVMQEQGLDAIVFPNNFGAMIPAKAGYPSITVPAGYTNDGEPVGITFTAKAYMEPTLLEIAYSYEQATKHRVAPFQAK</sequence>
<dbReference type="InterPro" id="IPR023631">
    <property type="entry name" value="Amidase_dom"/>
</dbReference>
<dbReference type="NCBIfam" id="NF006006">
    <property type="entry name" value="PRK08137.1"/>
    <property type="match status" value="1"/>
</dbReference>
<name>A0ABW5C5L9_9BACI</name>
<dbReference type="GO" id="GO:0004040">
    <property type="term" value="F:amidase activity"/>
    <property type="evidence" value="ECO:0007669"/>
    <property type="project" value="UniProtKB-EC"/>
</dbReference>
<dbReference type="PANTHER" id="PTHR42678">
    <property type="entry name" value="AMIDASE"/>
    <property type="match status" value="1"/>
</dbReference>
<dbReference type="InterPro" id="IPR036928">
    <property type="entry name" value="AS_sf"/>
</dbReference>
<accession>A0ABW5C5L9</accession>
<evidence type="ECO:0000259" key="1">
    <source>
        <dbReference type="Pfam" id="PF01425"/>
    </source>
</evidence>
<dbReference type="EC" id="3.5.1.4" evidence="2"/>
<evidence type="ECO:0000313" key="2">
    <source>
        <dbReference type="EMBL" id="MFD2216263.1"/>
    </source>
</evidence>
<comment type="caution">
    <text evidence="2">The sequence shown here is derived from an EMBL/GenBank/DDBJ whole genome shotgun (WGS) entry which is preliminary data.</text>
</comment>
<evidence type="ECO:0000313" key="3">
    <source>
        <dbReference type="Proteomes" id="UP001597318"/>
    </source>
</evidence>
<dbReference type="PANTHER" id="PTHR42678:SF34">
    <property type="entry name" value="OS04G0183300 PROTEIN"/>
    <property type="match status" value="1"/>
</dbReference>
<feature type="domain" description="Amidase" evidence="1">
    <location>
        <begin position="35"/>
        <end position="470"/>
    </location>
</feature>
<keyword evidence="3" id="KW-1185">Reference proteome</keyword>
<keyword evidence="2" id="KW-0378">Hydrolase</keyword>